<dbReference type="InterPro" id="IPR036467">
    <property type="entry name" value="LS/RS_sf"/>
</dbReference>
<dbReference type="InterPro" id="IPR002180">
    <property type="entry name" value="LS/RS"/>
</dbReference>
<dbReference type="Gene3D" id="3.40.50.960">
    <property type="entry name" value="Lumazine/riboflavin synthase"/>
    <property type="match status" value="1"/>
</dbReference>
<dbReference type="RefSeq" id="WP_237260220.1">
    <property type="nucleotide sequence ID" value="NZ_CP018477.1"/>
</dbReference>
<evidence type="ECO:0000313" key="9">
    <source>
        <dbReference type="Proteomes" id="UP000215086"/>
    </source>
</evidence>
<dbReference type="PANTHER" id="PTHR21058:SF0">
    <property type="entry name" value="6,7-DIMETHYL-8-RIBITYLLUMAZINE SYNTHASE"/>
    <property type="match status" value="1"/>
</dbReference>
<comment type="function">
    <text evidence="7">Catalyzes the formation of 6,7-dimethyl-8-ribityllumazine by condensation of 5-amino-6-(D-ribitylamino)uracil with 3,4-dihydroxy-2-butanone 4-phosphate. This is the penultimate step in the biosynthesis of riboflavin.</text>
</comment>
<dbReference type="Proteomes" id="UP000215086">
    <property type="component" value="Chromosome"/>
</dbReference>
<evidence type="ECO:0000313" key="8">
    <source>
        <dbReference type="EMBL" id="ASV74301.1"/>
    </source>
</evidence>
<gene>
    <name evidence="7" type="primary">ribH</name>
    <name evidence="8" type="ORF">THTE_1699</name>
</gene>
<feature type="binding site" evidence="7">
    <location>
        <begin position="101"/>
        <end position="102"/>
    </location>
    <ligand>
        <name>(2S)-2-hydroxy-3-oxobutyl phosphate</name>
        <dbReference type="ChEBI" id="CHEBI:58830"/>
    </ligand>
</feature>
<comment type="pathway">
    <text evidence="1 7">Cofactor biosynthesis; riboflavin biosynthesis; riboflavin from 2-hydroxy-3-oxobutyl phosphate and 5-amino-6-(D-ribitylamino)uracil: step 1/2.</text>
</comment>
<feature type="binding site" evidence="7">
    <location>
        <position position="143"/>
    </location>
    <ligand>
        <name>(2S)-2-hydroxy-3-oxobutyl phosphate</name>
        <dbReference type="ChEBI" id="CHEBI:58830"/>
    </ligand>
</feature>
<proteinExistence type="inferred from homology"/>
<dbReference type="CDD" id="cd09209">
    <property type="entry name" value="Lumazine_synthase-I"/>
    <property type="match status" value="1"/>
</dbReference>
<sequence length="206" mass="22108">MTNPHAAMNLRERFPGIRVFEGTCELPPGRFAVVVSRFNETITNGLLQGALETLTSAGVSNEAIDVFWVPGAFEIPTVAQWLASSRKYLAVICLGAVIKGETSHDQHINRAVSLQIAEIGVKTGVPVLFGVITCDTLEQAMARSAGSDVIRSKDRSGRAVSNKGAEAAQAALEMVRLMEQMEQHLQIRRNEVTTAEKAPSGGAYSG</sequence>
<dbReference type="HAMAP" id="MF_00178">
    <property type="entry name" value="Lumazine_synth"/>
    <property type="match status" value="1"/>
</dbReference>
<accession>A0A286REB6</accession>
<comment type="similarity">
    <text evidence="2 7">Belongs to the DMRL synthase family.</text>
</comment>
<dbReference type="GO" id="GO:0009349">
    <property type="term" value="C:riboflavin synthase complex"/>
    <property type="evidence" value="ECO:0007669"/>
    <property type="project" value="UniProtKB-UniRule"/>
</dbReference>
<evidence type="ECO:0000256" key="7">
    <source>
        <dbReference type="HAMAP-Rule" id="MF_00178"/>
    </source>
</evidence>
<dbReference type="GO" id="GO:0005829">
    <property type="term" value="C:cytosol"/>
    <property type="evidence" value="ECO:0007669"/>
    <property type="project" value="TreeGrafter"/>
</dbReference>
<dbReference type="AlphaFoldDB" id="A0A286REB6"/>
<evidence type="ECO:0000256" key="6">
    <source>
        <dbReference type="ARBA" id="ARBA00048785"/>
    </source>
</evidence>
<dbReference type="SUPFAM" id="SSF52121">
    <property type="entry name" value="Lumazine synthase"/>
    <property type="match status" value="1"/>
</dbReference>
<reference evidence="8 9" key="1">
    <citation type="journal article" name="Front. Microbiol.">
        <title>Sugar Metabolism of the First Thermophilic Planctomycete Thermogutta terrifontis: Comparative Genomic and Transcriptomic Approaches.</title>
        <authorList>
            <person name="Elcheninov A.G."/>
            <person name="Menzel P."/>
            <person name="Gudbergsdottir S.R."/>
            <person name="Slesarev A.I."/>
            <person name="Kadnikov V.V."/>
            <person name="Krogh A."/>
            <person name="Bonch-Osmolovskaya E.A."/>
            <person name="Peng X."/>
            <person name="Kublanov I.V."/>
        </authorList>
    </citation>
    <scope>NUCLEOTIDE SEQUENCE [LARGE SCALE GENOMIC DNA]</scope>
    <source>
        <strain evidence="8 9">R1</strain>
    </source>
</reference>
<feature type="binding site" evidence="7">
    <location>
        <begin position="72"/>
        <end position="74"/>
    </location>
    <ligand>
        <name>5-amino-6-(D-ribitylamino)uracil</name>
        <dbReference type="ChEBI" id="CHEBI:15934"/>
    </ligand>
</feature>
<name>A0A286REB6_9BACT</name>
<keyword evidence="4 7" id="KW-0686">Riboflavin biosynthesis</keyword>
<dbReference type="EMBL" id="CP018477">
    <property type="protein sequence ID" value="ASV74301.1"/>
    <property type="molecule type" value="Genomic_DNA"/>
</dbReference>
<keyword evidence="9" id="KW-1185">Reference proteome</keyword>
<evidence type="ECO:0000256" key="5">
    <source>
        <dbReference type="ARBA" id="ARBA00022679"/>
    </source>
</evidence>
<dbReference type="Pfam" id="PF00885">
    <property type="entry name" value="DMRL_synthase"/>
    <property type="match status" value="1"/>
</dbReference>
<dbReference type="InterPro" id="IPR034964">
    <property type="entry name" value="LS"/>
</dbReference>
<dbReference type="EC" id="2.5.1.78" evidence="3 7"/>
<dbReference type="UniPathway" id="UPA00275">
    <property type="reaction ID" value="UER00404"/>
</dbReference>
<protein>
    <recommendedName>
        <fullName evidence="3 7">6,7-dimethyl-8-ribityllumazine synthase</fullName>
        <shortName evidence="7">DMRL synthase</shortName>
        <shortName evidence="7">LS</shortName>
        <shortName evidence="7">Lumazine synthase</shortName>
        <ecNumber evidence="3 7">2.5.1.78</ecNumber>
    </recommendedName>
</protein>
<evidence type="ECO:0000256" key="1">
    <source>
        <dbReference type="ARBA" id="ARBA00004917"/>
    </source>
</evidence>
<comment type="catalytic activity">
    <reaction evidence="6 7">
        <text>(2S)-2-hydroxy-3-oxobutyl phosphate + 5-amino-6-(D-ribitylamino)uracil = 6,7-dimethyl-8-(1-D-ribityl)lumazine + phosphate + 2 H2O + H(+)</text>
        <dbReference type="Rhea" id="RHEA:26152"/>
        <dbReference type="ChEBI" id="CHEBI:15377"/>
        <dbReference type="ChEBI" id="CHEBI:15378"/>
        <dbReference type="ChEBI" id="CHEBI:15934"/>
        <dbReference type="ChEBI" id="CHEBI:43474"/>
        <dbReference type="ChEBI" id="CHEBI:58201"/>
        <dbReference type="ChEBI" id="CHEBI:58830"/>
        <dbReference type="EC" id="2.5.1.78"/>
    </reaction>
</comment>
<dbReference type="NCBIfam" id="TIGR00114">
    <property type="entry name" value="lumazine-synth"/>
    <property type="match status" value="1"/>
</dbReference>
<evidence type="ECO:0000256" key="4">
    <source>
        <dbReference type="ARBA" id="ARBA00022619"/>
    </source>
</evidence>
<feature type="binding site" evidence="7">
    <location>
        <position position="38"/>
    </location>
    <ligand>
        <name>5-amino-6-(D-ribitylamino)uracil</name>
        <dbReference type="ChEBI" id="CHEBI:15934"/>
    </ligand>
</feature>
<dbReference type="PANTHER" id="PTHR21058">
    <property type="entry name" value="6,7-DIMETHYL-8-RIBITYLLUMAZINE SYNTHASE DMRL SYNTHASE LUMAZINE SYNTHASE"/>
    <property type="match status" value="1"/>
</dbReference>
<evidence type="ECO:0000256" key="3">
    <source>
        <dbReference type="ARBA" id="ARBA00012664"/>
    </source>
</evidence>
<feature type="binding site" evidence="7">
    <location>
        <begin position="96"/>
        <end position="98"/>
    </location>
    <ligand>
        <name>5-amino-6-(D-ribitylamino)uracil</name>
        <dbReference type="ChEBI" id="CHEBI:15934"/>
    </ligand>
</feature>
<organism evidence="8 9">
    <name type="scientific">Thermogutta terrifontis</name>
    <dbReference type="NCBI Taxonomy" id="1331910"/>
    <lineage>
        <taxon>Bacteria</taxon>
        <taxon>Pseudomonadati</taxon>
        <taxon>Planctomycetota</taxon>
        <taxon>Planctomycetia</taxon>
        <taxon>Pirellulales</taxon>
        <taxon>Thermoguttaceae</taxon>
        <taxon>Thermogutta</taxon>
    </lineage>
</organism>
<dbReference type="GO" id="GO:0009231">
    <property type="term" value="P:riboflavin biosynthetic process"/>
    <property type="evidence" value="ECO:0007669"/>
    <property type="project" value="UniProtKB-UniRule"/>
</dbReference>
<dbReference type="KEGG" id="ttf:THTE_1699"/>
<dbReference type="GO" id="GO:0000906">
    <property type="term" value="F:6,7-dimethyl-8-ribityllumazine synthase activity"/>
    <property type="evidence" value="ECO:0007669"/>
    <property type="project" value="UniProtKB-UniRule"/>
</dbReference>
<feature type="binding site" evidence="7">
    <location>
        <position position="129"/>
    </location>
    <ligand>
        <name>5-amino-6-(D-ribitylamino)uracil</name>
        <dbReference type="ChEBI" id="CHEBI:15934"/>
    </ligand>
</feature>
<evidence type="ECO:0000256" key="2">
    <source>
        <dbReference type="ARBA" id="ARBA00007424"/>
    </source>
</evidence>
<feature type="active site" description="Proton donor" evidence="7">
    <location>
        <position position="104"/>
    </location>
</feature>
<keyword evidence="5 7" id="KW-0808">Transferase</keyword>